<accession>A0A2D3W849</accession>
<dbReference type="PROSITE" id="PS50851">
    <property type="entry name" value="CHEW"/>
    <property type="match status" value="1"/>
</dbReference>
<evidence type="ECO:0000259" key="3">
    <source>
        <dbReference type="PROSITE" id="PS50851"/>
    </source>
</evidence>
<dbReference type="InterPro" id="IPR001789">
    <property type="entry name" value="Sig_transdc_resp-reg_receiver"/>
</dbReference>
<gene>
    <name evidence="4" type="ORF">CFH83_10790</name>
</gene>
<dbReference type="PANTHER" id="PTHR47233">
    <property type="entry name" value="CHEMOTAXIS PROTEIN CHEV"/>
    <property type="match status" value="1"/>
</dbReference>
<proteinExistence type="predicted"/>
<dbReference type="InterPro" id="IPR036061">
    <property type="entry name" value="CheW-like_dom_sf"/>
</dbReference>
<feature type="domain" description="Response regulatory" evidence="2">
    <location>
        <begin position="201"/>
        <end position="321"/>
    </location>
</feature>
<reference evidence="4 5" key="1">
    <citation type="journal article" date="2017" name="Front. Microbiol.">
        <title>Comparative Genomic Analysis of the Class Epsilonproteobacteria and Proposed Reclassification to Epsilonbacteraeota (phyl. nov.).</title>
        <authorList>
            <person name="Waite D.W."/>
            <person name="Vanwonterghem I."/>
            <person name="Rinke C."/>
            <person name="Parks D.H."/>
            <person name="Zhang Y."/>
            <person name="Takai K."/>
            <person name="Sievert S.M."/>
            <person name="Simon J."/>
            <person name="Campbell B.J."/>
            <person name="Hanson T.E."/>
            <person name="Woyke T."/>
            <person name="Klotz M.G."/>
            <person name="Hugenholtz P."/>
        </authorList>
    </citation>
    <scope>NUCLEOTIDE SEQUENCE [LARGE SCALE GENOMIC DNA]</scope>
    <source>
        <strain evidence="4">UBA12443</strain>
    </source>
</reference>
<dbReference type="SUPFAM" id="SSF50341">
    <property type="entry name" value="CheW-like"/>
    <property type="match status" value="1"/>
</dbReference>
<organism evidence="4 5">
    <name type="scientific">Sulfuricurvum kujiense</name>
    <dbReference type="NCBI Taxonomy" id="148813"/>
    <lineage>
        <taxon>Bacteria</taxon>
        <taxon>Pseudomonadati</taxon>
        <taxon>Campylobacterota</taxon>
        <taxon>Epsilonproteobacteria</taxon>
        <taxon>Campylobacterales</taxon>
        <taxon>Sulfurimonadaceae</taxon>
        <taxon>Sulfuricurvum</taxon>
    </lineage>
</organism>
<dbReference type="PROSITE" id="PS50110">
    <property type="entry name" value="RESPONSE_REGULATORY"/>
    <property type="match status" value="1"/>
</dbReference>
<dbReference type="Proteomes" id="UP000228859">
    <property type="component" value="Unassembled WGS sequence"/>
</dbReference>
<dbReference type="EMBL" id="DLUI01000155">
    <property type="protein sequence ID" value="DAB37522.1"/>
    <property type="molecule type" value="Genomic_DNA"/>
</dbReference>
<evidence type="ECO:0000259" key="2">
    <source>
        <dbReference type="PROSITE" id="PS50110"/>
    </source>
</evidence>
<dbReference type="SUPFAM" id="SSF52172">
    <property type="entry name" value="CheY-like"/>
    <property type="match status" value="1"/>
</dbReference>
<dbReference type="SMART" id="SM00448">
    <property type="entry name" value="REC"/>
    <property type="match status" value="1"/>
</dbReference>
<dbReference type="Gene3D" id="2.30.30.40">
    <property type="entry name" value="SH3 Domains"/>
    <property type="match status" value="1"/>
</dbReference>
<dbReference type="InterPro" id="IPR011006">
    <property type="entry name" value="CheY-like_superfamily"/>
</dbReference>
<evidence type="ECO:0000313" key="4">
    <source>
        <dbReference type="EMBL" id="DAB37522.1"/>
    </source>
</evidence>
<dbReference type="GO" id="GO:0006935">
    <property type="term" value="P:chemotaxis"/>
    <property type="evidence" value="ECO:0007669"/>
    <property type="project" value="InterPro"/>
</dbReference>
<dbReference type="Gene3D" id="2.40.50.180">
    <property type="entry name" value="CheA-289, Domain 4"/>
    <property type="match status" value="1"/>
</dbReference>
<dbReference type="PANTHER" id="PTHR47233:SF3">
    <property type="entry name" value="CHEMOTAXIS PROTEIN CHEV"/>
    <property type="match status" value="1"/>
</dbReference>
<dbReference type="InterPro" id="IPR002545">
    <property type="entry name" value="CheW-lke_dom"/>
</dbReference>
<evidence type="ECO:0000313" key="5">
    <source>
        <dbReference type="Proteomes" id="UP000228859"/>
    </source>
</evidence>
<feature type="modified residue" description="4-aspartylphosphate" evidence="1">
    <location>
        <position position="255"/>
    </location>
</feature>
<dbReference type="Gene3D" id="3.40.50.2300">
    <property type="match status" value="1"/>
</dbReference>
<dbReference type="Pfam" id="PF01584">
    <property type="entry name" value="CheW"/>
    <property type="match status" value="1"/>
</dbReference>
<evidence type="ECO:0008006" key="6">
    <source>
        <dbReference type="Google" id="ProtNLM"/>
    </source>
</evidence>
<dbReference type="GO" id="GO:0000160">
    <property type="term" value="P:phosphorelay signal transduction system"/>
    <property type="evidence" value="ECO:0007669"/>
    <property type="project" value="InterPro"/>
</dbReference>
<dbReference type="Pfam" id="PF00072">
    <property type="entry name" value="Response_reg"/>
    <property type="match status" value="1"/>
</dbReference>
<feature type="domain" description="CheW-like" evidence="3">
    <location>
        <begin position="1"/>
        <end position="177"/>
    </location>
</feature>
<name>A0A2D3W849_9BACT</name>
<comment type="caution">
    <text evidence="4">The sequence shown here is derived from an EMBL/GenBank/DDBJ whole genome shotgun (WGS) entry which is preliminary data.</text>
</comment>
<protein>
    <recommendedName>
        <fullName evidence="6">Response regulator receiver modulated CheW protein</fullName>
    </recommendedName>
</protein>
<sequence length="325" mass="36791">MQIAAFQTVGDVIYGINIAKIKEFAMIKDAQVTSGLSDNPYQMGIAVLRGESFPIVDLTKWLGNDPKSEHTLKEFDIFVVSEFNQSLIAFPVKKILTIASKRAEELERPSTTNAKMTYITKIELNQDRRRSRKRRKSSLHSEKQTLIKPGLSDSGIGENEKICFVLDVEQMLEDIFPAVTQRKMHELEEYEDIQPIQTDKVLIICEDSHIATSVLHKTLDKTEIETHYFSNGMEFQSWAIKTPGVAKRIGCVITDIEMPLMDGFQVVEYVKNEIDSSIPIIVNTSMSNIGVVKKLEDMGVNLFIPKTEPLKIYQAVKSFMEGTHV</sequence>
<dbReference type="AlphaFoldDB" id="A0A2D3W849"/>
<keyword evidence="1" id="KW-0597">Phosphoprotein</keyword>
<evidence type="ECO:0000256" key="1">
    <source>
        <dbReference type="PROSITE-ProRule" id="PRU00169"/>
    </source>
</evidence>